<dbReference type="PANTHER" id="PTHR15555:SF0">
    <property type="entry name" value="ZINC FINGER HIT DOMAIN-CONTAINING PROTEIN 2"/>
    <property type="match status" value="1"/>
</dbReference>
<evidence type="ECO:0000256" key="1">
    <source>
        <dbReference type="SAM" id="MobiDB-lite"/>
    </source>
</evidence>
<evidence type="ECO:0000313" key="2">
    <source>
        <dbReference type="EMBL" id="DBA17187.1"/>
    </source>
</evidence>
<protein>
    <recommendedName>
        <fullName evidence="4">Zinc finger HIT domain-containing protein 2</fullName>
    </recommendedName>
</protein>
<accession>A0AAV2ZTC3</accession>
<feature type="compositionally biased region" description="Basic and acidic residues" evidence="1">
    <location>
        <begin position="83"/>
        <end position="92"/>
    </location>
</feature>
<dbReference type="AlphaFoldDB" id="A0AAV2ZTC3"/>
<organism evidence="2 3">
    <name type="scientific">Pyxicephalus adspersus</name>
    <name type="common">African bullfrog</name>
    <dbReference type="NCBI Taxonomy" id="30357"/>
    <lineage>
        <taxon>Eukaryota</taxon>
        <taxon>Metazoa</taxon>
        <taxon>Chordata</taxon>
        <taxon>Craniata</taxon>
        <taxon>Vertebrata</taxon>
        <taxon>Euteleostomi</taxon>
        <taxon>Amphibia</taxon>
        <taxon>Batrachia</taxon>
        <taxon>Anura</taxon>
        <taxon>Neobatrachia</taxon>
        <taxon>Ranoidea</taxon>
        <taxon>Pyxicephalidae</taxon>
        <taxon>Pyxicephalinae</taxon>
        <taxon>Pyxicephalus</taxon>
    </lineage>
</organism>
<dbReference type="Proteomes" id="UP001181693">
    <property type="component" value="Unassembled WGS sequence"/>
</dbReference>
<dbReference type="EMBL" id="DYDO01000010">
    <property type="protein sequence ID" value="DBA17187.1"/>
    <property type="molecule type" value="Genomic_DNA"/>
</dbReference>
<evidence type="ECO:0000313" key="3">
    <source>
        <dbReference type="Proteomes" id="UP001181693"/>
    </source>
</evidence>
<sequence length="354" mass="39142">MLQIFREEEADGGTELDDVINGEEMAALWNRLTAQEKQHFTKLIQSGDIGALVPEWRSWWHPENIRHRKIQELPDEADNSNKSSREMPDRAPDTNMTGPEGGSEPSLNAKQIPDNIDSQKQSEGPGSHGHTTVTSVPPVLSSIPTLCSLSRNPSPLVKYTLVNVIYGYAFSLLRHNGDVTDTDILLDFTGTLLSISATLSTIAVYDSTAQALKSAIRVASDPQIGGDKSLACSAIEATFQILHGDESKLYSLAALSHLLRLLGKVGKLVNGERDIQKKAFNAKKKCLFLAAWVNENENWLVVLSEEIMVEYKEYLDELVGVAEISRWLQKSWGGKRPPEKKKLVQEVDLPTNGL</sequence>
<evidence type="ECO:0008006" key="4">
    <source>
        <dbReference type="Google" id="ProtNLM"/>
    </source>
</evidence>
<reference evidence="2" key="1">
    <citation type="thesis" date="2020" institute="ProQuest LLC" country="789 East Eisenhower Parkway, Ann Arbor, MI, USA">
        <title>Comparative Genomics and Chromosome Evolution.</title>
        <authorList>
            <person name="Mudd A.B."/>
        </authorList>
    </citation>
    <scope>NUCLEOTIDE SEQUENCE</scope>
    <source>
        <strain evidence="2">1538</strain>
        <tissue evidence="2">Blood</tissue>
    </source>
</reference>
<proteinExistence type="predicted"/>
<keyword evidence="3" id="KW-1185">Reference proteome</keyword>
<comment type="caution">
    <text evidence="2">The sequence shown here is derived from an EMBL/GenBank/DDBJ whole genome shotgun (WGS) entry which is preliminary data.</text>
</comment>
<gene>
    <name evidence="2" type="ORF">GDO54_002669</name>
</gene>
<dbReference type="PANTHER" id="PTHR15555">
    <property type="entry name" value="ZINC FINGER HIT DOMAIN CONTAINING PROTEIN 2 PROTEIN FON -RELATED"/>
    <property type="match status" value="1"/>
</dbReference>
<dbReference type="InterPro" id="IPR039646">
    <property type="entry name" value="ZNHIT2"/>
</dbReference>
<feature type="compositionally biased region" description="Polar residues" evidence="1">
    <location>
        <begin position="116"/>
        <end position="135"/>
    </location>
</feature>
<feature type="region of interest" description="Disordered" evidence="1">
    <location>
        <begin position="70"/>
        <end position="136"/>
    </location>
</feature>
<name>A0AAV2ZTC3_PYXAD</name>